<dbReference type="PANTHER" id="PTHR23184">
    <property type="entry name" value="TETRATRICOPEPTIDE REPEAT PROTEIN 14"/>
    <property type="match status" value="1"/>
</dbReference>
<dbReference type="SMART" id="SM00028">
    <property type="entry name" value="TPR"/>
    <property type="match status" value="2"/>
</dbReference>
<feature type="region of interest" description="Disordered" evidence="2">
    <location>
        <begin position="76"/>
        <end position="122"/>
    </location>
</feature>
<keyword evidence="4" id="KW-1185">Reference proteome</keyword>
<feature type="compositionally biased region" description="Gly residues" evidence="2">
    <location>
        <begin position="573"/>
        <end position="583"/>
    </location>
</feature>
<gene>
    <name evidence="3" type="ORF">VaNZ11_013427</name>
</gene>
<feature type="compositionally biased region" description="Basic and acidic residues" evidence="2">
    <location>
        <begin position="539"/>
        <end position="549"/>
    </location>
</feature>
<evidence type="ECO:0000313" key="3">
    <source>
        <dbReference type="EMBL" id="GLI68880.1"/>
    </source>
</evidence>
<reference evidence="3 4" key="1">
    <citation type="journal article" date="2023" name="IScience">
        <title>Expanded male sex-determining region conserved during the evolution of homothallism in the green alga Volvox.</title>
        <authorList>
            <person name="Yamamoto K."/>
            <person name="Matsuzaki R."/>
            <person name="Mahakham W."/>
            <person name="Heman W."/>
            <person name="Sekimoto H."/>
            <person name="Kawachi M."/>
            <person name="Minakuchi Y."/>
            <person name="Toyoda A."/>
            <person name="Nozaki H."/>
        </authorList>
    </citation>
    <scope>NUCLEOTIDE SEQUENCE [LARGE SCALE GENOMIC DNA]</scope>
    <source>
        <strain evidence="3 4">NIES-4468</strain>
    </source>
</reference>
<feature type="compositionally biased region" description="Low complexity" evidence="2">
    <location>
        <begin position="100"/>
        <end position="114"/>
    </location>
</feature>
<dbReference type="InterPro" id="IPR011990">
    <property type="entry name" value="TPR-like_helical_dom_sf"/>
</dbReference>
<comment type="caution">
    <text evidence="3">The sequence shown here is derived from an EMBL/GenBank/DDBJ whole genome shotgun (WGS) entry which is preliminary data.</text>
</comment>
<feature type="repeat" description="TPR" evidence="1">
    <location>
        <begin position="360"/>
        <end position="393"/>
    </location>
</feature>
<feature type="region of interest" description="Disordered" evidence="2">
    <location>
        <begin position="139"/>
        <end position="169"/>
    </location>
</feature>
<organism evidence="3 4">
    <name type="scientific">Volvox africanus</name>
    <dbReference type="NCBI Taxonomy" id="51714"/>
    <lineage>
        <taxon>Eukaryota</taxon>
        <taxon>Viridiplantae</taxon>
        <taxon>Chlorophyta</taxon>
        <taxon>core chlorophytes</taxon>
        <taxon>Chlorophyceae</taxon>
        <taxon>CS clade</taxon>
        <taxon>Chlamydomonadales</taxon>
        <taxon>Volvocaceae</taxon>
        <taxon>Volvox</taxon>
    </lineage>
</organism>
<evidence type="ECO:0000313" key="4">
    <source>
        <dbReference type="Proteomes" id="UP001165090"/>
    </source>
</evidence>
<feature type="compositionally biased region" description="Low complexity" evidence="2">
    <location>
        <begin position="555"/>
        <end position="571"/>
    </location>
</feature>
<sequence>MENDTLERTTNSLRTLLLEKVPDILLQAECGGGLELPTPLPWGFANIPSLHELADIAKQELVEELRAQENVASRRWRNYEQPSSSNPQDISGGEERCLCEQQQQQQQQQEQAQQFPQSATRQHDVDDYYHPQEGKGVFSETAAEADREGHEGRPAVVHRNSPADGRPLDVPEEACGRIEAGGRHLGPDIQPSVPRANQCFSAASNDEDAKEDGRAATGDWAAEASAREAAGTPGKLQVAACMLEPCNDEGDPVGAADEGAGAGGTDRCQDVPHRIEDPSLLHESDPISPCKPYACRAFLDALFQSRTFCSPHCEGAMAEAMSMTDMYDGLAGSTLWPPPRREDLEVLRCLLKDHINSRWALEAVKQGVAAAKQGNYADAHKAYTRALELDPGNAEAYVARGAAHANQRAFPDAERDLRRALELDPGHRNAATYLDAVLRHVAEQRQQLEALEEERQEVLRRQQDQEQDRRRQTVAAAGGVNGNGADGRWTAARPMAAADGRPVGQGARYGEQEPPSAPGRLQRDPVSYLALQSAGRPGKGAEGRRRGGTDDSDDSSGSSASSSGDGDNSDGTPGRGEALGKGGPLKPASDDIRRALEVVFKARKHKKKSKHKKHKKKHRKSKRRRHD</sequence>
<evidence type="ECO:0000256" key="2">
    <source>
        <dbReference type="SAM" id="MobiDB-lite"/>
    </source>
</evidence>
<feature type="compositionally biased region" description="Basic residues" evidence="2">
    <location>
        <begin position="601"/>
        <end position="627"/>
    </location>
</feature>
<proteinExistence type="predicted"/>
<protein>
    <submittedName>
        <fullName evidence="3">Uncharacterized protein</fullName>
    </submittedName>
</protein>
<feature type="compositionally biased region" description="Polar residues" evidence="2">
    <location>
        <begin position="80"/>
        <end position="89"/>
    </location>
</feature>
<feature type="compositionally biased region" description="Basic and acidic residues" evidence="2">
    <location>
        <begin position="457"/>
        <end position="471"/>
    </location>
</feature>
<accession>A0ABQ5SG07</accession>
<name>A0ABQ5SG07_9CHLO</name>
<dbReference type="PROSITE" id="PS50005">
    <property type="entry name" value="TPR"/>
    <property type="match status" value="2"/>
</dbReference>
<keyword evidence="1" id="KW-0802">TPR repeat</keyword>
<dbReference type="Pfam" id="PF13432">
    <property type="entry name" value="TPR_16"/>
    <property type="match status" value="1"/>
</dbReference>
<dbReference type="EMBL" id="BSDZ01000080">
    <property type="protein sequence ID" value="GLI68880.1"/>
    <property type="molecule type" value="Genomic_DNA"/>
</dbReference>
<dbReference type="Gene3D" id="1.25.40.10">
    <property type="entry name" value="Tetratricopeptide repeat domain"/>
    <property type="match status" value="1"/>
</dbReference>
<dbReference type="SUPFAM" id="SSF48452">
    <property type="entry name" value="TPR-like"/>
    <property type="match status" value="1"/>
</dbReference>
<dbReference type="Proteomes" id="UP001165090">
    <property type="component" value="Unassembled WGS sequence"/>
</dbReference>
<evidence type="ECO:0000256" key="1">
    <source>
        <dbReference type="PROSITE-ProRule" id="PRU00339"/>
    </source>
</evidence>
<feature type="compositionally biased region" description="Basic and acidic residues" evidence="2">
    <location>
        <begin position="144"/>
        <end position="153"/>
    </location>
</feature>
<dbReference type="InterPro" id="IPR039190">
    <property type="entry name" value="TTC14"/>
</dbReference>
<dbReference type="PANTHER" id="PTHR23184:SF9">
    <property type="entry name" value="TETRATRICOPEPTIDE REPEAT PROTEIN 14"/>
    <property type="match status" value="1"/>
</dbReference>
<dbReference type="InterPro" id="IPR019734">
    <property type="entry name" value="TPR_rpt"/>
</dbReference>
<feature type="repeat" description="TPR" evidence="1">
    <location>
        <begin position="394"/>
        <end position="427"/>
    </location>
</feature>
<feature type="region of interest" description="Disordered" evidence="2">
    <location>
        <begin position="457"/>
        <end position="627"/>
    </location>
</feature>